<evidence type="ECO:0000256" key="3">
    <source>
        <dbReference type="ARBA" id="ARBA00022692"/>
    </source>
</evidence>
<dbReference type="GO" id="GO:0005886">
    <property type="term" value="C:plasma membrane"/>
    <property type="evidence" value="ECO:0007669"/>
    <property type="project" value="TreeGrafter"/>
</dbReference>
<feature type="transmembrane region" description="Helical" evidence="8">
    <location>
        <begin position="106"/>
        <end position="125"/>
    </location>
</feature>
<protein>
    <recommendedName>
        <fullName evidence="6">Transmembrane protein 198</fullName>
    </recommendedName>
</protein>
<feature type="transmembrane region" description="Helical" evidence="8">
    <location>
        <begin position="194"/>
        <end position="217"/>
    </location>
</feature>
<dbReference type="PANTHER" id="PTHR31247">
    <property type="entry name" value="TRANSMEMBRANE PROTEIN 198 FAMILY MEMBER"/>
    <property type="match status" value="1"/>
</dbReference>
<sequence>MATESLTTWAGLTPTWAGATEGATAGGEVELLRPVGAGVCQSPGGRHRVVPSVVCAVGVLFGIVYCFFGYRCFKAVMFLTGLLFGSAVVFLLCVRQPLPDSALGPEAAVGVAVGAGLLCGLVAMLVRSVGLFLVGLLLGLLLALALLVGLEELSSAPPRSVWAPLGLLLGSGTLCAVLTLQWPRLFTTLSTACFGAAAITVAMDYFAELLGLVLYVVERLKAAPRDAPVCWVTWAALGVWGALAALGVLVQWKVTAEGYSHTKVIISRHQRHMQVLRIRQRDDRGRSARGARAKKKKNPVAAAAGAPGNKASPAEPAYRRKPHPIRRYDGDVLSPVGGHTHTHTHTRARRHRYTHTHNADTMAKIHMHTRTDLHKHLCPRTRKQHTHTHTHTHKHTNLCTYSGSNTRLHMHIETQPSAPLSPAI</sequence>
<keyword evidence="3 8" id="KW-0812">Transmembrane</keyword>
<feature type="domain" description="TM7S3/TM198-like" evidence="9">
    <location>
        <begin position="55"/>
        <end position="252"/>
    </location>
</feature>
<feature type="compositionally biased region" description="Basic residues" evidence="7">
    <location>
        <begin position="287"/>
        <end position="298"/>
    </location>
</feature>
<feature type="transmembrane region" description="Helical" evidence="8">
    <location>
        <begin position="76"/>
        <end position="94"/>
    </location>
</feature>
<evidence type="ECO:0000256" key="7">
    <source>
        <dbReference type="SAM" id="MobiDB-lite"/>
    </source>
</evidence>
<feature type="region of interest" description="Disordered" evidence="7">
    <location>
        <begin position="279"/>
        <end position="353"/>
    </location>
</feature>
<feature type="transmembrane region" description="Helical" evidence="8">
    <location>
        <begin position="229"/>
        <end position="252"/>
    </location>
</feature>
<name>A0A8C5C5E6_GADMO</name>
<dbReference type="GO" id="GO:0031410">
    <property type="term" value="C:cytoplasmic vesicle"/>
    <property type="evidence" value="ECO:0007669"/>
    <property type="project" value="TreeGrafter"/>
</dbReference>
<evidence type="ECO:0000256" key="4">
    <source>
        <dbReference type="ARBA" id="ARBA00022989"/>
    </source>
</evidence>
<dbReference type="InterPro" id="IPR040236">
    <property type="entry name" value="TMEM198"/>
</dbReference>
<keyword evidence="4 8" id="KW-1133">Transmembrane helix</keyword>
<comment type="similarity">
    <text evidence="2">Belongs to the TMEM198 family.</text>
</comment>
<keyword evidence="11" id="KW-1185">Reference proteome</keyword>
<dbReference type="Pfam" id="PF13886">
    <property type="entry name" value="TM7S3_TM198"/>
    <property type="match status" value="1"/>
</dbReference>
<accession>A0A8C5C5E6</accession>
<evidence type="ECO:0000256" key="2">
    <source>
        <dbReference type="ARBA" id="ARBA00006244"/>
    </source>
</evidence>
<reference evidence="10" key="2">
    <citation type="submission" date="2025-09" db="UniProtKB">
        <authorList>
            <consortium name="Ensembl"/>
        </authorList>
    </citation>
    <scope>IDENTIFICATION</scope>
</reference>
<dbReference type="PANTHER" id="PTHR31247:SF16">
    <property type="entry name" value="TRANSMEMBRANE PROTEIN 198-B"/>
    <property type="match status" value="1"/>
</dbReference>
<comment type="subcellular location">
    <subcellularLocation>
        <location evidence="1">Membrane</location>
        <topology evidence="1">Multi-pass membrane protein</topology>
    </subcellularLocation>
</comment>
<evidence type="ECO:0000256" key="6">
    <source>
        <dbReference type="ARBA" id="ARBA00049737"/>
    </source>
</evidence>
<dbReference type="Ensembl" id="ENSGMOT00000063519.1">
    <property type="protein sequence ID" value="ENSGMOP00000056929.1"/>
    <property type="gene ID" value="ENSGMOG00000035449.1"/>
</dbReference>
<dbReference type="GeneTree" id="ENSGT00390000016940"/>
<keyword evidence="5 8" id="KW-0472">Membrane</keyword>
<dbReference type="Proteomes" id="UP000694546">
    <property type="component" value="Chromosome 7"/>
</dbReference>
<feature type="transmembrane region" description="Helical" evidence="8">
    <location>
        <begin position="162"/>
        <end position="182"/>
    </location>
</feature>
<evidence type="ECO:0000259" key="9">
    <source>
        <dbReference type="Pfam" id="PF13886"/>
    </source>
</evidence>
<dbReference type="InterPro" id="IPR025256">
    <property type="entry name" value="TM7S3/TM198-like_dom"/>
</dbReference>
<feature type="compositionally biased region" description="Basic residues" evidence="7">
    <location>
        <begin position="340"/>
        <end position="353"/>
    </location>
</feature>
<evidence type="ECO:0000313" key="11">
    <source>
        <dbReference type="Proteomes" id="UP000694546"/>
    </source>
</evidence>
<feature type="transmembrane region" description="Helical" evidence="8">
    <location>
        <begin position="49"/>
        <end position="70"/>
    </location>
</feature>
<reference evidence="10" key="1">
    <citation type="submission" date="2025-08" db="UniProtKB">
        <authorList>
            <consortium name="Ensembl"/>
        </authorList>
    </citation>
    <scope>IDENTIFICATION</scope>
</reference>
<dbReference type="GO" id="GO:0090263">
    <property type="term" value="P:positive regulation of canonical Wnt signaling pathway"/>
    <property type="evidence" value="ECO:0007669"/>
    <property type="project" value="TreeGrafter"/>
</dbReference>
<proteinExistence type="inferred from homology"/>
<evidence type="ECO:0000313" key="10">
    <source>
        <dbReference type="Ensembl" id="ENSGMOP00000056929.1"/>
    </source>
</evidence>
<evidence type="ECO:0000256" key="1">
    <source>
        <dbReference type="ARBA" id="ARBA00004141"/>
    </source>
</evidence>
<evidence type="ECO:0000256" key="5">
    <source>
        <dbReference type="ARBA" id="ARBA00023136"/>
    </source>
</evidence>
<feature type="compositionally biased region" description="Low complexity" evidence="7">
    <location>
        <begin position="299"/>
        <end position="314"/>
    </location>
</feature>
<dbReference type="AlphaFoldDB" id="A0A8C5C5E6"/>
<organism evidence="10 11">
    <name type="scientific">Gadus morhua</name>
    <name type="common">Atlantic cod</name>
    <dbReference type="NCBI Taxonomy" id="8049"/>
    <lineage>
        <taxon>Eukaryota</taxon>
        <taxon>Metazoa</taxon>
        <taxon>Chordata</taxon>
        <taxon>Craniata</taxon>
        <taxon>Vertebrata</taxon>
        <taxon>Euteleostomi</taxon>
        <taxon>Actinopterygii</taxon>
        <taxon>Neopterygii</taxon>
        <taxon>Teleostei</taxon>
        <taxon>Neoteleostei</taxon>
        <taxon>Acanthomorphata</taxon>
        <taxon>Zeiogadaria</taxon>
        <taxon>Gadariae</taxon>
        <taxon>Gadiformes</taxon>
        <taxon>Gadoidei</taxon>
        <taxon>Gadidae</taxon>
        <taxon>Gadus</taxon>
    </lineage>
</organism>
<feature type="transmembrane region" description="Helical" evidence="8">
    <location>
        <begin position="131"/>
        <end position="150"/>
    </location>
</feature>
<evidence type="ECO:0000256" key="8">
    <source>
        <dbReference type="SAM" id="Phobius"/>
    </source>
</evidence>